<dbReference type="InterPro" id="IPR013830">
    <property type="entry name" value="SGNH_hydro"/>
</dbReference>
<evidence type="ECO:0000259" key="1">
    <source>
        <dbReference type="Pfam" id="PF13472"/>
    </source>
</evidence>
<dbReference type="Pfam" id="PF13472">
    <property type="entry name" value="Lipase_GDSL_2"/>
    <property type="match status" value="1"/>
</dbReference>
<feature type="domain" description="SGNH hydrolase-type esterase" evidence="1">
    <location>
        <begin position="5"/>
        <end position="177"/>
    </location>
</feature>
<dbReference type="InterPro" id="IPR036514">
    <property type="entry name" value="SGNH_hydro_sf"/>
</dbReference>
<protein>
    <submittedName>
        <fullName evidence="2">GDSL-type esterase/lipase family protein</fullName>
    </submittedName>
</protein>
<name>A0ABT1EDZ8_9FIRM</name>
<dbReference type="InterPro" id="IPR051532">
    <property type="entry name" value="Ester_Hydrolysis_Enzymes"/>
</dbReference>
<proteinExistence type="predicted"/>
<accession>A0ABT1EDZ8</accession>
<keyword evidence="3" id="KW-1185">Reference proteome</keyword>
<dbReference type="PANTHER" id="PTHR30383:SF5">
    <property type="entry name" value="SGNH HYDROLASE-TYPE ESTERASE DOMAIN-CONTAINING PROTEIN"/>
    <property type="match status" value="1"/>
</dbReference>
<gene>
    <name evidence="2" type="ORF">NK118_01500</name>
</gene>
<evidence type="ECO:0000313" key="3">
    <source>
        <dbReference type="Proteomes" id="UP001523565"/>
    </source>
</evidence>
<dbReference type="Gene3D" id="3.40.50.1110">
    <property type="entry name" value="SGNH hydrolase"/>
    <property type="match status" value="1"/>
</dbReference>
<dbReference type="PANTHER" id="PTHR30383">
    <property type="entry name" value="THIOESTERASE 1/PROTEASE 1/LYSOPHOSPHOLIPASE L1"/>
    <property type="match status" value="1"/>
</dbReference>
<dbReference type="Proteomes" id="UP001523565">
    <property type="component" value="Unassembled WGS sequence"/>
</dbReference>
<organism evidence="2 3">
    <name type="scientific">Ohessyouella blattaphilus</name>
    <dbReference type="NCBI Taxonomy" id="2949333"/>
    <lineage>
        <taxon>Bacteria</taxon>
        <taxon>Bacillati</taxon>
        <taxon>Bacillota</taxon>
        <taxon>Clostridia</taxon>
        <taxon>Lachnospirales</taxon>
        <taxon>Lachnospiraceae</taxon>
        <taxon>Ohessyouella</taxon>
    </lineage>
</organism>
<dbReference type="EMBL" id="JAMZFV010000001">
    <property type="protein sequence ID" value="MCP1108924.1"/>
    <property type="molecule type" value="Genomic_DNA"/>
</dbReference>
<sequence length="206" mass="22906">MKIVCLGDSLTYGYGVLRNQVWTAQLNRSCQDHLFINRGISGDTTGGMLARMDADVLSEAPEYVLLMGGSNDIFLTGDFLLAKCNISSMVFQALSKGLHPLLGIPIPVCKERLTSNWKIVIGDNNVNDKINRYRTWLLEFGEQYYVEIIDFYDAVIACESEAAELYLDGLHLNQKGQSLMTACVTKSMCSWGARKVGSSEERESTI</sequence>
<evidence type="ECO:0000313" key="2">
    <source>
        <dbReference type="EMBL" id="MCP1108924.1"/>
    </source>
</evidence>
<reference evidence="2 3" key="1">
    <citation type="journal article" date="2022" name="Genome Biol. Evol.">
        <title>Host diet, physiology and behaviors set the stage for Lachnospiraceae cladogenesis.</title>
        <authorList>
            <person name="Vera-Ponce De Leon A."/>
            <person name="Schneider M."/>
            <person name="Jahnes B.C."/>
            <person name="Sadowski V."/>
            <person name="Camuy-Velez L.A."/>
            <person name="Duan J."/>
            <person name="Sabree Z.L."/>
        </authorList>
    </citation>
    <scope>NUCLEOTIDE SEQUENCE [LARGE SCALE GENOMIC DNA]</scope>
    <source>
        <strain evidence="2 3">PAL227</strain>
    </source>
</reference>
<dbReference type="SUPFAM" id="SSF52266">
    <property type="entry name" value="SGNH hydrolase"/>
    <property type="match status" value="1"/>
</dbReference>
<dbReference type="RefSeq" id="WP_262067829.1">
    <property type="nucleotide sequence ID" value="NZ_JAMXOC010000001.1"/>
</dbReference>
<comment type="caution">
    <text evidence="2">The sequence shown here is derived from an EMBL/GenBank/DDBJ whole genome shotgun (WGS) entry which is preliminary data.</text>
</comment>